<dbReference type="EMBL" id="CP001013">
    <property type="protein sequence ID" value="ACB35388.1"/>
    <property type="molecule type" value="Genomic_DNA"/>
</dbReference>
<dbReference type="Proteomes" id="UP000001693">
    <property type="component" value="Chromosome"/>
</dbReference>
<dbReference type="Pfam" id="PF00072">
    <property type="entry name" value="Response_reg"/>
    <property type="match status" value="1"/>
</dbReference>
<evidence type="ECO:0000256" key="4">
    <source>
        <dbReference type="SAM" id="Phobius"/>
    </source>
</evidence>
<reference evidence="6 7" key="1">
    <citation type="submission" date="2008-03" db="EMBL/GenBank/DDBJ databases">
        <title>Complete sequence of Leptothrix cholodnii SP-6.</title>
        <authorList>
            <consortium name="US DOE Joint Genome Institute"/>
            <person name="Copeland A."/>
            <person name="Lucas S."/>
            <person name="Lapidus A."/>
            <person name="Glavina del Rio T."/>
            <person name="Dalin E."/>
            <person name="Tice H."/>
            <person name="Bruce D."/>
            <person name="Goodwin L."/>
            <person name="Pitluck S."/>
            <person name="Chertkov O."/>
            <person name="Brettin T."/>
            <person name="Detter J.C."/>
            <person name="Han C."/>
            <person name="Kuske C.R."/>
            <person name="Schmutz J."/>
            <person name="Larimer F."/>
            <person name="Land M."/>
            <person name="Hauser L."/>
            <person name="Kyrpides N."/>
            <person name="Lykidis A."/>
            <person name="Emerson D."/>
            <person name="Richardson P."/>
        </authorList>
    </citation>
    <scope>NUCLEOTIDE SEQUENCE [LARGE SCALE GENOMIC DNA]</scope>
    <source>
        <strain evidence="7">ATCC 51168 / LMG 8142 / SP-6</strain>
    </source>
</reference>
<organism evidence="6 7">
    <name type="scientific">Leptothrix cholodnii (strain ATCC 51168 / LMG 8142 / SP-6)</name>
    <name type="common">Leptothrix discophora (strain SP-6)</name>
    <dbReference type="NCBI Taxonomy" id="395495"/>
    <lineage>
        <taxon>Bacteria</taxon>
        <taxon>Pseudomonadati</taxon>
        <taxon>Pseudomonadota</taxon>
        <taxon>Betaproteobacteria</taxon>
        <taxon>Burkholderiales</taxon>
        <taxon>Sphaerotilaceae</taxon>
        <taxon>Leptothrix</taxon>
    </lineage>
</organism>
<feature type="modified residue" description="4-aspartylphosphate" evidence="3">
    <location>
        <position position="202"/>
    </location>
</feature>
<keyword evidence="4" id="KW-0812">Transmembrane</keyword>
<evidence type="ECO:0000313" key="7">
    <source>
        <dbReference type="Proteomes" id="UP000001693"/>
    </source>
</evidence>
<dbReference type="Gene3D" id="3.40.50.2300">
    <property type="match status" value="1"/>
</dbReference>
<keyword evidence="7" id="KW-1185">Reference proteome</keyword>
<dbReference type="InterPro" id="IPR001789">
    <property type="entry name" value="Sig_transdc_resp-reg_receiver"/>
</dbReference>
<dbReference type="AlphaFoldDB" id="B1Y0X1"/>
<name>B1Y0X1_LEPCP</name>
<evidence type="ECO:0000313" key="6">
    <source>
        <dbReference type="EMBL" id="ACB35388.1"/>
    </source>
</evidence>
<keyword evidence="4" id="KW-0472">Membrane</keyword>
<dbReference type="SUPFAM" id="SSF52172">
    <property type="entry name" value="CheY-like"/>
    <property type="match status" value="1"/>
</dbReference>
<evidence type="ECO:0000259" key="5">
    <source>
        <dbReference type="PROSITE" id="PS50110"/>
    </source>
</evidence>
<proteinExistence type="predicted"/>
<sequence length="270" mass="30126">MDVQKDVISHREFLVSTEKFAESAKGFTKSPLGIIALFIVLVYGFASIVVGLGRGISDHIAPLIYFMVFFPILVFLGFLWLVAKHYNKLYGPSDFKNEDNFLKAQMATTASLVAATVRQPGHEGGLQESQLREIVNVVSNTPKNPVKEKWKNRVLWVDDRPGNNVYERQAFEAQGVEFTLALSTQEALELLRNNKYAAIISDMGRKEGLDEGYVLLEKLRSSGNKTPFVIYAGSNLPEHKKEARERGANGSTNRADELFQLIMSLIANGL</sequence>
<feature type="transmembrane region" description="Helical" evidence="4">
    <location>
        <begin position="32"/>
        <end position="52"/>
    </location>
</feature>
<feature type="transmembrane region" description="Helical" evidence="4">
    <location>
        <begin position="64"/>
        <end position="83"/>
    </location>
</feature>
<dbReference type="HOGENOM" id="CLU_1073022_0_0_4"/>
<dbReference type="PANTHER" id="PTHR44591:SF14">
    <property type="entry name" value="PROTEIN PILG"/>
    <property type="match status" value="1"/>
</dbReference>
<dbReference type="eggNOG" id="COG0784">
    <property type="taxonomic scope" value="Bacteria"/>
</dbReference>
<feature type="domain" description="Response regulatory" evidence="5">
    <location>
        <begin position="153"/>
        <end position="269"/>
    </location>
</feature>
<evidence type="ECO:0000256" key="1">
    <source>
        <dbReference type="ARBA" id="ARBA00022553"/>
    </source>
</evidence>
<gene>
    <name evidence="6" type="ordered locus">Lcho_3128</name>
</gene>
<protein>
    <submittedName>
        <fullName evidence="6">Response regulator receiver protein</fullName>
    </submittedName>
</protein>
<dbReference type="PROSITE" id="PS50110">
    <property type="entry name" value="RESPONSE_REGULATORY"/>
    <property type="match status" value="1"/>
</dbReference>
<evidence type="ECO:0000256" key="2">
    <source>
        <dbReference type="ARBA" id="ARBA00023012"/>
    </source>
</evidence>
<dbReference type="CDD" id="cd00156">
    <property type="entry name" value="REC"/>
    <property type="match status" value="1"/>
</dbReference>
<dbReference type="GO" id="GO:0000160">
    <property type="term" value="P:phosphorelay signal transduction system"/>
    <property type="evidence" value="ECO:0007669"/>
    <property type="project" value="UniProtKB-KW"/>
</dbReference>
<dbReference type="InterPro" id="IPR050595">
    <property type="entry name" value="Bact_response_regulator"/>
</dbReference>
<keyword evidence="2" id="KW-0902">Two-component regulatory system</keyword>
<keyword evidence="1 3" id="KW-0597">Phosphoprotein</keyword>
<dbReference type="InterPro" id="IPR011006">
    <property type="entry name" value="CheY-like_superfamily"/>
</dbReference>
<evidence type="ECO:0000256" key="3">
    <source>
        <dbReference type="PROSITE-ProRule" id="PRU00169"/>
    </source>
</evidence>
<dbReference type="STRING" id="395495.Lcho_3128"/>
<keyword evidence="4" id="KW-1133">Transmembrane helix</keyword>
<accession>B1Y0X1</accession>
<dbReference type="KEGG" id="lch:Lcho_3128"/>
<dbReference type="PANTHER" id="PTHR44591">
    <property type="entry name" value="STRESS RESPONSE REGULATOR PROTEIN 1"/>
    <property type="match status" value="1"/>
</dbReference>